<dbReference type="EMBL" id="JAQQPM010000008">
    <property type="protein sequence ID" value="KAK2074196.1"/>
    <property type="molecule type" value="Genomic_DNA"/>
</dbReference>
<dbReference type="GO" id="GO:0008138">
    <property type="term" value="F:protein tyrosine/serine/threonine phosphatase activity"/>
    <property type="evidence" value="ECO:0007669"/>
    <property type="project" value="TreeGrafter"/>
</dbReference>
<dbReference type="PANTHER" id="PTHR45848:SF4">
    <property type="entry name" value="DUAL SPECIFICITY PROTEIN PHOSPHATASE 12"/>
    <property type="match status" value="1"/>
</dbReference>
<evidence type="ECO:0000313" key="9">
    <source>
        <dbReference type="Proteomes" id="UP001217918"/>
    </source>
</evidence>
<comment type="similarity">
    <text evidence="1">Belongs to the protein-tyrosine phosphatase family. Non-receptor class dual specificity subfamily.</text>
</comment>
<dbReference type="InterPro" id="IPR020422">
    <property type="entry name" value="TYR_PHOSPHATASE_DUAL_dom"/>
</dbReference>
<dbReference type="Pfam" id="PF00782">
    <property type="entry name" value="DSPc"/>
    <property type="match status" value="1"/>
</dbReference>
<dbReference type="PANTHER" id="PTHR45848">
    <property type="entry name" value="DUAL SPECIFICITY PROTEIN PHOSPHATASE 12 FAMILY MEMBER"/>
    <property type="match status" value="1"/>
</dbReference>
<dbReference type="GO" id="GO:0004725">
    <property type="term" value="F:protein tyrosine phosphatase activity"/>
    <property type="evidence" value="ECO:0007669"/>
    <property type="project" value="UniProtKB-EC"/>
</dbReference>
<protein>
    <recommendedName>
        <fullName evidence="2">protein-tyrosine-phosphatase</fullName>
        <ecNumber evidence="2">3.1.3.48</ecNumber>
    </recommendedName>
</protein>
<feature type="domain" description="Tyrosine specific protein phosphatases" evidence="7">
    <location>
        <begin position="105"/>
        <end position="164"/>
    </location>
</feature>
<feature type="region of interest" description="Disordered" evidence="5">
    <location>
        <begin position="363"/>
        <end position="423"/>
    </location>
</feature>
<evidence type="ECO:0000256" key="2">
    <source>
        <dbReference type="ARBA" id="ARBA00013064"/>
    </source>
</evidence>
<evidence type="ECO:0000256" key="5">
    <source>
        <dbReference type="SAM" id="MobiDB-lite"/>
    </source>
</evidence>
<name>A0AAD9IAE5_9PEZI</name>
<dbReference type="GO" id="GO:0005634">
    <property type="term" value="C:nucleus"/>
    <property type="evidence" value="ECO:0007669"/>
    <property type="project" value="TreeGrafter"/>
</dbReference>
<dbReference type="PROSITE" id="PS50056">
    <property type="entry name" value="TYR_PHOSPHATASE_2"/>
    <property type="match status" value="1"/>
</dbReference>
<accession>A0AAD9IAE5</accession>
<dbReference type="InterPro" id="IPR029021">
    <property type="entry name" value="Prot-tyrosine_phosphatase-like"/>
</dbReference>
<dbReference type="PROSITE" id="PS50054">
    <property type="entry name" value="TYR_PHOSPHATASE_DUAL"/>
    <property type="match status" value="1"/>
</dbReference>
<feature type="domain" description="Tyrosine-protein phosphatase" evidence="6">
    <location>
        <begin position="2"/>
        <end position="183"/>
    </location>
</feature>
<dbReference type="InterPro" id="IPR000340">
    <property type="entry name" value="Dual-sp_phosphatase_cat-dom"/>
</dbReference>
<dbReference type="EC" id="3.1.3.48" evidence="2"/>
<dbReference type="Gene3D" id="3.90.190.10">
    <property type="entry name" value="Protein tyrosine phosphatase superfamily"/>
    <property type="match status" value="1"/>
</dbReference>
<evidence type="ECO:0000313" key="8">
    <source>
        <dbReference type="EMBL" id="KAK2074196.1"/>
    </source>
</evidence>
<reference evidence="8" key="1">
    <citation type="journal article" date="2023" name="Mol. Plant Microbe Interact.">
        <title>Elucidating the Obligate Nature and Biological Capacity of an Invasive Fungal Corn Pathogen.</title>
        <authorList>
            <person name="MacCready J.S."/>
            <person name="Roggenkamp E.M."/>
            <person name="Gdanetz K."/>
            <person name="Chilvers M.I."/>
        </authorList>
    </citation>
    <scope>NUCLEOTIDE SEQUENCE</scope>
    <source>
        <strain evidence="8">PM02</strain>
    </source>
</reference>
<feature type="compositionally biased region" description="Basic and acidic residues" evidence="5">
    <location>
        <begin position="376"/>
        <end position="405"/>
    </location>
</feature>
<dbReference type="AlphaFoldDB" id="A0AAD9IAE5"/>
<evidence type="ECO:0000256" key="4">
    <source>
        <dbReference type="ARBA" id="ARBA00022912"/>
    </source>
</evidence>
<organism evidence="8 9">
    <name type="scientific">Phyllachora maydis</name>
    <dbReference type="NCBI Taxonomy" id="1825666"/>
    <lineage>
        <taxon>Eukaryota</taxon>
        <taxon>Fungi</taxon>
        <taxon>Dikarya</taxon>
        <taxon>Ascomycota</taxon>
        <taxon>Pezizomycotina</taxon>
        <taxon>Sordariomycetes</taxon>
        <taxon>Sordariomycetidae</taxon>
        <taxon>Phyllachorales</taxon>
        <taxon>Phyllachoraceae</taxon>
        <taxon>Phyllachora</taxon>
    </lineage>
</organism>
<evidence type="ECO:0000259" key="6">
    <source>
        <dbReference type="PROSITE" id="PS50054"/>
    </source>
</evidence>
<keyword evidence="4" id="KW-0904">Protein phosphatase</keyword>
<dbReference type="SUPFAM" id="SSF52799">
    <property type="entry name" value="(Phosphotyrosine protein) phosphatases II"/>
    <property type="match status" value="1"/>
</dbReference>
<proteinExistence type="inferred from homology"/>
<sequence>MDRINGQENLYVGGIFGLNTTNRLEANKITHVLSVIRYSLGGTDGGLAVNAKRVDWSQYEHLSIDIDDVEDEDMLVHLPRMVRFIDRGLHGNNNDNNNNKAAAGGGSGAVLVHCAMGKSRSVTAVMAYLLWKHPQRFGRSAPGTTAAQAVAAALAWVRQTRAGAGPNDGFLDQLRMWWDMGCPAADGDDAVERLPAYARWAYRREVELAARIGRAPDRLRFEDEETHAGQGGALHVRCKKCRRVLATNPFVAEHGGGKTAAVSAPCPHLFIEPLSWMRPTLELGALDGRLVCPGARCGATVGRYAWQGFQCSCHEWVCPAFSLQRSKVDEVIVAAPSSTGPEDAAAAARERLRALGIRLPPAAPYAGSPAGGGSGGRKENRENLDGSTKESSHPRRSGTDARCKANDPMAGRATPDGLEWEWE</sequence>
<evidence type="ECO:0000259" key="7">
    <source>
        <dbReference type="PROSITE" id="PS50056"/>
    </source>
</evidence>
<comment type="caution">
    <text evidence="8">The sequence shown here is derived from an EMBL/GenBank/DDBJ whole genome shotgun (WGS) entry which is preliminary data.</text>
</comment>
<evidence type="ECO:0000256" key="3">
    <source>
        <dbReference type="ARBA" id="ARBA00022801"/>
    </source>
</evidence>
<dbReference type="InterPro" id="IPR000387">
    <property type="entry name" value="Tyr_Pase_dom"/>
</dbReference>
<dbReference type="Proteomes" id="UP001217918">
    <property type="component" value="Unassembled WGS sequence"/>
</dbReference>
<keyword evidence="3" id="KW-0378">Hydrolase</keyword>
<evidence type="ECO:0000256" key="1">
    <source>
        <dbReference type="ARBA" id="ARBA00008601"/>
    </source>
</evidence>
<keyword evidence="9" id="KW-1185">Reference proteome</keyword>
<dbReference type="SMART" id="SM00195">
    <property type="entry name" value="DSPc"/>
    <property type="match status" value="1"/>
</dbReference>
<gene>
    <name evidence="8" type="ORF">P8C59_008420</name>
</gene>